<sequence>MAVIASVSGELPIGRLTDGVPSIRLCPVVRSTPKPSYTERTDGSSASPAVVWKALSLHGTSASKSRMIAYHAGALSRGIDSRMKRPELLFRLPPTLPTFGPRSKKTASAFWAAVHVSMPPSQPNAT</sequence>
<geneLocation type="plasmid" evidence="2">
    <name>pUSDA257 fragment 2</name>
</geneLocation>
<gene>
    <name evidence="1" type="ORF">USDA257_p03630</name>
</gene>
<protein>
    <submittedName>
        <fullName evidence="1">Uncharacterized protein</fullName>
    </submittedName>
</protein>
<organism evidence="1">
    <name type="scientific">Sinorhizobium fredii (strain USDA 257)</name>
    <dbReference type="NCBI Taxonomy" id="1185652"/>
    <lineage>
        <taxon>Bacteria</taxon>
        <taxon>Pseudomonadati</taxon>
        <taxon>Pseudomonadota</taxon>
        <taxon>Alphaproteobacteria</taxon>
        <taxon>Hyphomicrobiales</taxon>
        <taxon>Rhizobiaceae</taxon>
        <taxon>Sinorhizobium/Ensifer group</taxon>
        <taxon>Sinorhizobium</taxon>
    </lineage>
</organism>
<proteinExistence type="predicted"/>
<dbReference type="HOGENOM" id="CLU_1980089_0_0_5"/>
<keyword evidence="1" id="KW-0614">Plasmid</keyword>
<reference evidence="1" key="1">
    <citation type="journal article" date="2012" name="J. Bacteriol.">
        <title>Complete genome sequence of the broad-host-range strain Sinorhizobium fredii USDA257.</title>
        <authorList>
            <person name="Schuldes J."/>
            <person name="Rodriguez Orbegoso M."/>
            <person name="Schmeisser C."/>
            <person name="Krishnan H.B."/>
            <person name="Daniel R."/>
            <person name="Streit W.R."/>
        </authorList>
    </citation>
    <scope>NUCLEOTIDE SEQUENCE [LARGE SCALE GENOMIC DNA]</scope>
    <source>
        <strain evidence="1">USDA 257</strain>
        <plasmid evidence="1">pUSDA257</plasmid>
    </source>
</reference>
<dbReference type="AlphaFoldDB" id="I3XGS2"/>
<accession>I3XGS2</accession>
<evidence type="ECO:0000313" key="1">
    <source>
        <dbReference type="EMBL" id="AFL55078.1"/>
    </source>
</evidence>
<name>I3XGS2_SINF2</name>
<dbReference type="EMBL" id="CP003565">
    <property type="protein sequence ID" value="AFL55078.1"/>
    <property type="molecule type" value="Genomic_DNA"/>
</dbReference>
<evidence type="ECO:0000313" key="2">
    <source>
        <dbReference type="Proteomes" id="UP000006180"/>
    </source>
</evidence>